<protein>
    <submittedName>
        <fullName evidence="3">Nuclease and tudor domain-containing protein</fullName>
    </submittedName>
</protein>
<dbReference type="PANTHER" id="PTHR12302">
    <property type="entry name" value="EBNA2 BINDING PROTEIN P100"/>
    <property type="match status" value="1"/>
</dbReference>
<feature type="domain" description="TNase-like" evidence="2">
    <location>
        <begin position="172"/>
        <end position="325"/>
    </location>
</feature>
<dbReference type="Gene3D" id="2.30.30.140">
    <property type="match status" value="1"/>
</dbReference>
<evidence type="ECO:0000313" key="3">
    <source>
        <dbReference type="EMBL" id="KAF8821589.1"/>
    </source>
</evidence>
<feature type="domain" description="Tudor" evidence="1">
    <location>
        <begin position="563"/>
        <end position="623"/>
    </location>
</feature>
<comment type="caution">
    <text evidence="3">The sequence shown here is derived from an EMBL/GenBank/DDBJ whole genome shotgun (WGS) entry which is preliminary data.</text>
</comment>
<dbReference type="Proteomes" id="UP000823046">
    <property type="component" value="Unassembled WGS sequence"/>
</dbReference>
<dbReference type="PROSITE" id="PS50304">
    <property type="entry name" value="TUDOR"/>
    <property type="match status" value="1"/>
</dbReference>
<organism evidence="3 4">
    <name type="scientific">Cardiosporidium cionae</name>
    <dbReference type="NCBI Taxonomy" id="476202"/>
    <lineage>
        <taxon>Eukaryota</taxon>
        <taxon>Sar</taxon>
        <taxon>Alveolata</taxon>
        <taxon>Apicomplexa</taxon>
        <taxon>Aconoidasida</taxon>
        <taxon>Nephromycida</taxon>
        <taxon>Cardiosporidium</taxon>
    </lineage>
</organism>
<gene>
    <name evidence="3" type="primary">SND1</name>
    <name evidence="3" type="ORF">IE077_004313</name>
</gene>
<name>A0ABQ7JC72_9APIC</name>
<proteinExistence type="predicted"/>
<sequence length="736" mass="83242">MMYCEGIHYALRFFFVDLVRLQTEAKDRGIGIWSIDEAIDAARVQPINANNDVDIAHRFFNQYNKQKVTAIIERIHHVEAKFFVEIRLLNREVEVRLEARNFTGSMYGTVYHPLGNISYLLLSYGFAKVDEAYAYQTEFPSKLFECMAEAARKHLRIWKQAVAPIKSLAHVKEYSAIIYEIVNGDCFVLLLPDGSTRRVFLASIGCPRVANRSKEAELWAPEALEVARKELIGRRVNVTKEYTRTSTNKPIKSVGKSLDDLGELNSVNIDTINDNVSRNISEILVSKGLAKVIPSRNNDPCASNYEVLVDLEKKAIKEKLGLHSQASSAPKHRINDLSENVKAQYVKFFLQELKSSSPLEGIVRYVIGPSCFKLYIPKKGLIITFGIEKIRSVRFSRQPDTASTDGNEYGLLGEQALHFAKKTLMQRDVTIEVSNCSNSGLFLGNLLYRKRMNYAEDLLRLGFAHLVDSSLSAGKDVAALKAAEKDAQNESVGIWRLEKVGGDATDVEDSIVNEVLEAVTISHMDSFVNFYLQKSASAEIKQIVEELDTVETNTTDLLIRSHPLKKNEVVVAKFSEDGKWYRAIIQNWNSIEQSYQVLYGDYGNVEKVEKSLIMKCPGSLVSIPWQAIRCSLGGVLPSEEFMEAASHILYDRAAHATLKCQIECRHNDLNMVILYCYQNASINEDIVAVGYAQYDRKKKFLSIADRLNNAEGMARKAHLNLWRFGDAYHEENDDYY</sequence>
<dbReference type="InterPro" id="IPR002999">
    <property type="entry name" value="Tudor"/>
</dbReference>
<keyword evidence="4" id="KW-1185">Reference proteome</keyword>
<dbReference type="InterPro" id="IPR016071">
    <property type="entry name" value="Staphylococal_nuclease_OB-fold"/>
</dbReference>
<accession>A0ABQ7JC72</accession>
<dbReference type="Gene3D" id="2.40.50.90">
    <property type="match status" value="4"/>
</dbReference>
<dbReference type="Pfam" id="PF00565">
    <property type="entry name" value="SNase"/>
    <property type="match status" value="3"/>
</dbReference>
<dbReference type="EMBL" id="JADAQX010000160">
    <property type="protein sequence ID" value="KAF8821589.1"/>
    <property type="molecule type" value="Genomic_DNA"/>
</dbReference>
<dbReference type="SMART" id="SM00318">
    <property type="entry name" value="SNc"/>
    <property type="match status" value="2"/>
</dbReference>
<evidence type="ECO:0000259" key="2">
    <source>
        <dbReference type="PROSITE" id="PS50830"/>
    </source>
</evidence>
<dbReference type="PANTHER" id="PTHR12302:SF2">
    <property type="entry name" value="STAPHYLOCOCCAL NUCLEASE DOMAIN-CONTAINING PROTEIN 1"/>
    <property type="match status" value="1"/>
</dbReference>
<dbReference type="SUPFAM" id="SSF50199">
    <property type="entry name" value="Staphylococcal nuclease"/>
    <property type="match status" value="4"/>
</dbReference>
<dbReference type="Pfam" id="PF00567">
    <property type="entry name" value="TUDOR"/>
    <property type="match status" value="1"/>
</dbReference>
<reference evidence="3 4" key="1">
    <citation type="journal article" date="2020" name="bioRxiv">
        <title>Metabolic contributions of an alphaproteobacterial endosymbiont in the apicomplexan Cardiosporidium cionae.</title>
        <authorList>
            <person name="Hunter E.S."/>
            <person name="Paight C.J."/>
            <person name="Lane C.E."/>
        </authorList>
    </citation>
    <scope>NUCLEOTIDE SEQUENCE [LARGE SCALE GENOMIC DNA]</scope>
    <source>
        <strain evidence="3">ESH_2018</strain>
    </source>
</reference>
<evidence type="ECO:0000313" key="4">
    <source>
        <dbReference type="Proteomes" id="UP000823046"/>
    </source>
</evidence>
<dbReference type="SUPFAM" id="SSF63748">
    <property type="entry name" value="Tudor/PWWP/MBT"/>
    <property type="match status" value="1"/>
</dbReference>
<dbReference type="SMART" id="SM00333">
    <property type="entry name" value="TUDOR"/>
    <property type="match status" value="1"/>
</dbReference>
<dbReference type="InterPro" id="IPR035437">
    <property type="entry name" value="SNase_OB-fold_sf"/>
</dbReference>
<evidence type="ECO:0000259" key="1">
    <source>
        <dbReference type="PROSITE" id="PS50304"/>
    </source>
</evidence>
<dbReference type="PROSITE" id="PS50830">
    <property type="entry name" value="TNASE_3"/>
    <property type="match status" value="1"/>
</dbReference>